<feature type="transmembrane region" description="Helical" evidence="6">
    <location>
        <begin position="226"/>
        <end position="245"/>
    </location>
</feature>
<dbReference type="PROSITE" id="PS50850">
    <property type="entry name" value="MFS"/>
    <property type="match status" value="1"/>
</dbReference>
<evidence type="ECO:0000256" key="4">
    <source>
        <dbReference type="ARBA" id="ARBA00023136"/>
    </source>
</evidence>
<dbReference type="RefSeq" id="XP_022653340.1">
    <property type="nucleotide sequence ID" value="XM_022797605.1"/>
</dbReference>
<feature type="transmembrane region" description="Helical" evidence="6">
    <location>
        <begin position="392"/>
        <end position="410"/>
    </location>
</feature>
<feature type="transmembrane region" description="Helical" evidence="6">
    <location>
        <begin position="169"/>
        <end position="187"/>
    </location>
</feature>
<dbReference type="GeneID" id="111247060"/>
<evidence type="ECO:0000256" key="3">
    <source>
        <dbReference type="ARBA" id="ARBA00022989"/>
    </source>
</evidence>
<dbReference type="InterPro" id="IPR036259">
    <property type="entry name" value="MFS_trans_sf"/>
</dbReference>
<feature type="transmembrane region" description="Helical" evidence="6">
    <location>
        <begin position="193"/>
        <end position="214"/>
    </location>
</feature>
<evidence type="ECO:0000313" key="8">
    <source>
        <dbReference type="EnsemblMetazoa" id="XP_022653342"/>
    </source>
</evidence>
<dbReference type="RefSeq" id="XP_022653342.1">
    <property type="nucleotide sequence ID" value="XM_022797607.1"/>
</dbReference>
<evidence type="ECO:0000256" key="2">
    <source>
        <dbReference type="ARBA" id="ARBA00022692"/>
    </source>
</evidence>
<evidence type="ECO:0000256" key="5">
    <source>
        <dbReference type="SAM" id="MobiDB-lite"/>
    </source>
</evidence>
<feature type="compositionally biased region" description="Polar residues" evidence="5">
    <location>
        <begin position="572"/>
        <end position="596"/>
    </location>
</feature>
<evidence type="ECO:0000313" key="9">
    <source>
        <dbReference type="Proteomes" id="UP000594260"/>
    </source>
</evidence>
<dbReference type="Pfam" id="PF00083">
    <property type="entry name" value="Sugar_tr"/>
    <property type="match status" value="1"/>
</dbReference>
<reference evidence="8" key="1">
    <citation type="submission" date="2021-01" db="UniProtKB">
        <authorList>
            <consortium name="EnsemblMetazoa"/>
        </authorList>
    </citation>
    <scope>IDENTIFICATION</scope>
</reference>
<comment type="subcellular location">
    <subcellularLocation>
        <location evidence="1">Membrane</location>
        <topology evidence="1">Multi-pass membrane protein</topology>
    </subcellularLocation>
</comment>
<feature type="transmembrane region" description="Helical" evidence="6">
    <location>
        <begin position="140"/>
        <end position="157"/>
    </location>
</feature>
<organism evidence="8 9">
    <name type="scientific">Varroa destructor</name>
    <name type="common">Honeybee mite</name>
    <dbReference type="NCBI Taxonomy" id="109461"/>
    <lineage>
        <taxon>Eukaryota</taxon>
        <taxon>Metazoa</taxon>
        <taxon>Ecdysozoa</taxon>
        <taxon>Arthropoda</taxon>
        <taxon>Chelicerata</taxon>
        <taxon>Arachnida</taxon>
        <taxon>Acari</taxon>
        <taxon>Parasitiformes</taxon>
        <taxon>Mesostigmata</taxon>
        <taxon>Gamasina</taxon>
        <taxon>Dermanyssoidea</taxon>
        <taxon>Varroidae</taxon>
        <taxon>Varroa</taxon>
    </lineage>
</organism>
<dbReference type="InParanoid" id="A0A7M7JJY5"/>
<dbReference type="EnsemblMetazoa" id="XM_022797607">
    <property type="protein sequence ID" value="XP_022653342"/>
    <property type="gene ID" value="LOC111247060"/>
</dbReference>
<feature type="transmembrane region" description="Helical" evidence="6">
    <location>
        <begin position="479"/>
        <end position="501"/>
    </location>
</feature>
<dbReference type="OrthoDB" id="6480183at2759"/>
<feature type="region of interest" description="Disordered" evidence="5">
    <location>
        <begin position="564"/>
        <end position="618"/>
    </location>
</feature>
<feature type="transmembrane region" description="Helical" evidence="6">
    <location>
        <begin position="251"/>
        <end position="273"/>
    </location>
</feature>
<sequence length="692" mass="74813">MHSASDEDSSSPFDEALQAAGGFGRFQILLVALFLSTGTLHYCSNHLSQIFILLPPDNFGCRTNGSGADVDSSGLSYDNGSASTLLACGLKNGDHSSPVGLSADGSVLTCPQGWEYIWEDLFPTIATQNNWVCGDSWKQYATHMMFCVGSMCGYLISGFLSDRYGRRPTIAFLSGLAAFSNVFPLVIRSDIAIMSARFLAGISADTVCSIVFLLVMEYTVPSHRTLVGTVWATGWTFLGGLYPWYAKLVFGYQYLLISTSVISVALILMCPFIPESASWLVSAGRIEDAIDNLVKMARFNGKKDVSEAEFKTLLHAIDPTSNTELGSVSSAASEISTSSISSFWAETVALVTTPNLRRTTMLLFSSWFLICLCYHADTLGLGHMGLSIYPTYSMSAAFELPINIFTIFCLDSVGRRWPNVCFMATAGILAFTFAAVGDSGGEAVTMILAVFLIVSLAGSYNITYQLAAELFPTVVRGRGVLLSKVCGDMGNIIAALVAYLIEINKNALILLVGAFAFLAATLLFFIPETTHQPLPQTLEDGELFGKDQPLCYCPIFVDPDSSLKKRKDPTRASMSNVSYTSGRPANSVQPTSTPKTNPEFGHSKRKDRKNNTGPTNAIPVSGAIQVVQVVHDFGNNNEIATAPSGNIFSDVQDNNNNSQNDTNYNLAGPKELDSRLCIIQEPKRSLIPTISL</sequence>
<name>A0A7M7JJY5_VARDE</name>
<dbReference type="RefSeq" id="XP_022653341.1">
    <property type="nucleotide sequence ID" value="XM_022797606.1"/>
</dbReference>
<dbReference type="Proteomes" id="UP000594260">
    <property type="component" value="Unplaced"/>
</dbReference>
<dbReference type="AlphaFoldDB" id="A0A7M7JJY5"/>
<dbReference type="EnsemblMetazoa" id="XM_022797603">
    <property type="protein sequence ID" value="XP_022653338"/>
    <property type="gene ID" value="LOC111247060"/>
</dbReference>
<evidence type="ECO:0000256" key="1">
    <source>
        <dbReference type="ARBA" id="ARBA00004141"/>
    </source>
</evidence>
<feature type="transmembrane region" description="Helical" evidence="6">
    <location>
        <begin position="507"/>
        <end position="526"/>
    </location>
</feature>
<feature type="transmembrane region" description="Helical" evidence="6">
    <location>
        <begin position="443"/>
        <end position="467"/>
    </location>
</feature>
<dbReference type="KEGG" id="vde:111247060"/>
<protein>
    <recommendedName>
        <fullName evidence="7">Major facilitator superfamily (MFS) profile domain-containing protein</fullName>
    </recommendedName>
</protein>
<dbReference type="InterPro" id="IPR020846">
    <property type="entry name" value="MFS_dom"/>
</dbReference>
<evidence type="ECO:0000259" key="7">
    <source>
        <dbReference type="PROSITE" id="PS50850"/>
    </source>
</evidence>
<dbReference type="PANTHER" id="PTHR24064">
    <property type="entry name" value="SOLUTE CARRIER FAMILY 22 MEMBER"/>
    <property type="match status" value="1"/>
</dbReference>
<evidence type="ECO:0000256" key="6">
    <source>
        <dbReference type="SAM" id="Phobius"/>
    </source>
</evidence>
<dbReference type="GO" id="GO:0022857">
    <property type="term" value="F:transmembrane transporter activity"/>
    <property type="evidence" value="ECO:0007669"/>
    <property type="project" value="InterPro"/>
</dbReference>
<keyword evidence="2 6" id="KW-0812">Transmembrane</keyword>
<dbReference type="InterPro" id="IPR005829">
    <property type="entry name" value="Sugar_transporter_CS"/>
</dbReference>
<feature type="transmembrane region" description="Helical" evidence="6">
    <location>
        <begin position="362"/>
        <end position="386"/>
    </location>
</feature>
<dbReference type="EnsemblMetazoa" id="XM_022797606">
    <property type="protein sequence ID" value="XP_022653341"/>
    <property type="gene ID" value="LOC111247060"/>
</dbReference>
<dbReference type="EnsemblMetazoa" id="XM_022797605">
    <property type="protein sequence ID" value="XP_022653340"/>
    <property type="gene ID" value="LOC111247060"/>
</dbReference>
<keyword evidence="4 6" id="KW-0472">Membrane</keyword>
<accession>A0A7M7JJY5</accession>
<dbReference type="RefSeq" id="XP_022653338.1">
    <property type="nucleotide sequence ID" value="XM_022797603.1"/>
</dbReference>
<keyword evidence="9" id="KW-1185">Reference proteome</keyword>
<feature type="domain" description="Major facilitator superfamily (MFS) profile" evidence="7">
    <location>
        <begin position="81"/>
        <end position="531"/>
    </location>
</feature>
<feature type="transmembrane region" description="Helical" evidence="6">
    <location>
        <begin position="417"/>
        <end position="437"/>
    </location>
</feature>
<dbReference type="SUPFAM" id="SSF103473">
    <property type="entry name" value="MFS general substrate transporter"/>
    <property type="match status" value="1"/>
</dbReference>
<dbReference type="GO" id="GO:0016020">
    <property type="term" value="C:membrane"/>
    <property type="evidence" value="ECO:0007669"/>
    <property type="project" value="UniProtKB-SubCell"/>
</dbReference>
<keyword evidence="3 6" id="KW-1133">Transmembrane helix</keyword>
<dbReference type="InterPro" id="IPR005828">
    <property type="entry name" value="MFS_sugar_transport-like"/>
</dbReference>
<dbReference type="PROSITE" id="PS00216">
    <property type="entry name" value="SUGAR_TRANSPORT_1"/>
    <property type="match status" value="1"/>
</dbReference>
<proteinExistence type="predicted"/>
<dbReference type="Gene3D" id="1.20.1250.20">
    <property type="entry name" value="MFS general substrate transporter like domains"/>
    <property type="match status" value="1"/>
</dbReference>